<reference evidence="5" key="1">
    <citation type="submission" date="2016-06" db="UniProtKB">
        <authorList>
            <consortium name="WormBaseParasite"/>
        </authorList>
    </citation>
    <scope>IDENTIFICATION</scope>
</reference>
<evidence type="ECO:0000256" key="2">
    <source>
        <dbReference type="SAM" id="Phobius"/>
    </source>
</evidence>
<evidence type="ECO:0000313" key="3">
    <source>
        <dbReference type="EMBL" id="VDO82838.1"/>
    </source>
</evidence>
<feature type="transmembrane region" description="Helical" evidence="2">
    <location>
        <begin position="45"/>
        <end position="67"/>
    </location>
</feature>
<dbReference type="EMBL" id="UZAJ01018657">
    <property type="protein sequence ID" value="VDO82838.1"/>
    <property type="molecule type" value="Genomic_DNA"/>
</dbReference>
<keyword evidence="4" id="KW-1185">Reference proteome</keyword>
<gene>
    <name evidence="3" type="ORF">OFLC_LOCUS12211</name>
</gene>
<evidence type="ECO:0000313" key="5">
    <source>
        <dbReference type="WBParaSite" id="OFLC_0001221601-mRNA-1"/>
    </source>
</evidence>
<dbReference type="AlphaFoldDB" id="A0A183HXK3"/>
<dbReference type="Proteomes" id="UP000267606">
    <property type="component" value="Unassembled WGS sequence"/>
</dbReference>
<feature type="compositionally biased region" description="Polar residues" evidence="1">
    <location>
        <begin position="1"/>
        <end position="17"/>
    </location>
</feature>
<keyword evidence="2" id="KW-0812">Transmembrane</keyword>
<feature type="region of interest" description="Disordered" evidence="1">
    <location>
        <begin position="1"/>
        <end position="23"/>
    </location>
</feature>
<evidence type="ECO:0000256" key="1">
    <source>
        <dbReference type="SAM" id="MobiDB-lite"/>
    </source>
</evidence>
<keyword evidence="2" id="KW-1133">Transmembrane helix</keyword>
<accession>A0A183HXK3</accession>
<name>A0A183HXK3_9BILA</name>
<sequence>MTDRNVASTISRSNDGQSDGWMNGSTGRYEHIAAFLRTKAWLFKFVLHVCGHALATDYIAIIVIITTRIMANHHSNSDMITVMMIMMIITWKY</sequence>
<dbReference type="WBParaSite" id="OFLC_0001221601-mRNA-1">
    <property type="protein sequence ID" value="OFLC_0001221601-mRNA-1"/>
    <property type="gene ID" value="OFLC_0001221601"/>
</dbReference>
<reference evidence="3 4" key="2">
    <citation type="submission" date="2018-11" db="EMBL/GenBank/DDBJ databases">
        <authorList>
            <consortium name="Pathogen Informatics"/>
        </authorList>
    </citation>
    <scope>NUCLEOTIDE SEQUENCE [LARGE SCALE GENOMIC DNA]</scope>
</reference>
<organism evidence="5">
    <name type="scientific">Onchocerca flexuosa</name>
    <dbReference type="NCBI Taxonomy" id="387005"/>
    <lineage>
        <taxon>Eukaryota</taxon>
        <taxon>Metazoa</taxon>
        <taxon>Ecdysozoa</taxon>
        <taxon>Nematoda</taxon>
        <taxon>Chromadorea</taxon>
        <taxon>Rhabditida</taxon>
        <taxon>Spirurina</taxon>
        <taxon>Spiruromorpha</taxon>
        <taxon>Filarioidea</taxon>
        <taxon>Onchocercidae</taxon>
        <taxon>Onchocerca</taxon>
    </lineage>
</organism>
<evidence type="ECO:0000313" key="4">
    <source>
        <dbReference type="Proteomes" id="UP000267606"/>
    </source>
</evidence>
<keyword evidence="2" id="KW-0472">Membrane</keyword>
<protein>
    <submittedName>
        <fullName evidence="5">Phosphatase PAP2 family protein</fullName>
    </submittedName>
</protein>
<proteinExistence type="predicted"/>